<dbReference type="PANTHER" id="PTHR33186:SF15">
    <property type="entry name" value="OS06G0249850 PROTEIN"/>
    <property type="match status" value="1"/>
</dbReference>
<dbReference type="OMA" id="CEIDENF"/>
<accession>A0A4U6UIX6</accession>
<organism evidence="2 3">
    <name type="scientific">Setaria viridis</name>
    <name type="common">Green bristlegrass</name>
    <name type="synonym">Setaria italica subsp. viridis</name>
    <dbReference type="NCBI Taxonomy" id="4556"/>
    <lineage>
        <taxon>Eukaryota</taxon>
        <taxon>Viridiplantae</taxon>
        <taxon>Streptophyta</taxon>
        <taxon>Embryophyta</taxon>
        <taxon>Tracheophyta</taxon>
        <taxon>Spermatophyta</taxon>
        <taxon>Magnoliopsida</taxon>
        <taxon>Liliopsida</taxon>
        <taxon>Poales</taxon>
        <taxon>Poaceae</taxon>
        <taxon>PACMAD clade</taxon>
        <taxon>Panicoideae</taxon>
        <taxon>Panicodae</taxon>
        <taxon>Paniceae</taxon>
        <taxon>Cenchrinae</taxon>
        <taxon>Setaria</taxon>
    </lineage>
</organism>
<keyword evidence="3" id="KW-1185">Reference proteome</keyword>
<feature type="region of interest" description="Disordered" evidence="1">
    <location>
        <begin position="1"/>
        <end position="26"/>
    </location>
</feature>
<name>A0A4U6UIX6_SETVI</name>
<evidence type="ECO:0000256" key="1">
    <source>
        <dbReference type="SAM" id="MobiDB-lite"/>
    </source>
</evidence>
<gene>
    <name evidence="2" type="ORF">SEVIR_6G167201v2</name>
</gene>
<proteinExistence type="predicted"/>
<evidence type="ECO:0000313" key="3">
    <source>
        <dbReference type="Proteomes" id="UP000298652"/>
    </source>
</evidence>
<sequence>MDARCTTALGPASSSGTPSPVTSIECPLPENRVTTTLQRCSAAWTVATTSTAAAAHSSSSSYALKTSLTSGRAFTHRRLMNGVPRPPFIDERPGLLIGDALYFSLNGGKGILKYDLVRRSLSVIDALDVYRQPEGIVVTAEDNRLGFAGLRDDSLYLWLWQAGADGSVGWTQDRLIKVKMLLPILEPSTSSLELCGFIEGTDTIIISANVGVFAIMLNSREVRKLDDTRPDYAIVPYKSFYTPDLAKGVMRRL</sequence>
<dbReference type="AlphaFoldDB" id="A0A4U6UIX6"/>
<dbReference type="Proteomes" id="UP000298652">
    <property type="component" value="Chromosome 6"/>
</dbReference>
<dbReference type="PANTHER" id="PTHR33186">
    <property type="entry name" value="OS10G0136150 PROTEIN-RELATED"/>
    <property type="match status" value="1"/>
</dbReference>
<dbReference type="Gramene" id="TKW10477">
    <property type="protein sequence ID" value="TKW10477"/>
    <property type="gene ID" value="SEVIR_6G167201v2"/>
</dbReference>
<feature type="compositionally biased region" description="Polar residues" evidence="1">
    <location>
        <begin position="12"/>
        <end position="22"/>
    </location>
</feature>
<protein>
    <submittedName>
        <fullName evidence="2">Uncharacterized protein</fullName>
    </submittedName>
</protein>
<evidence type="ECO:0000313" key="2">
    <source>
        <dbReference type="EMBL" id="TKW10477.1"/>
    </source>
</evidence>
<reference evidence="2" key="1">
    <citation type="submission" date="2019-03" db="EMBL/GenBank/DDBJ databases">
        <title>WGS assembly of Setaria viridis.</title>
        <authorList>
            <person name="Huang P."/>
            <person name="Jenkins J."/>
            <person name="Grimwood J."/>
            <person name="Barry K."/>
            <person name="Healey A."/>
            <person name="Mamidi S."/>
            <person name="Sreedasyam A."/>
            <person name="Shu S."/>
            <person name="Feldman M."/>
            <person name="Wu J."/>
            <person name="Yu Y."/>
            <person name="Chen C."/>
            <person name="Johnson J."/>
            <person name="Rokhsar D."/>
            <person name="Baxter I."/>
            <person name="Schmutz J."/>
            <person name="Brutnell T."/>
            <person name="Kellogg E."/>
        </authorList>
    </citation>
    <scope>NUCLEOTIDE SEQUENCE [LARGE SCALE GENOMIC DNA]</scope>
</reference>
<dbReference type="EMBL" id="CM016557">
    <property type="protein sequence ID" value="TKW10477.1"/>
    <property type="molecule type" value="Genomic_DNA"/>
</dbReference>